<accession>A0A0A8ZVJ2</accession>
<name>A0A0A8ZVJ2_ARUDO</name>
<proteinExistence type="predicted"/>
<protein>
    <submittedName>
        <fullName evidence="1">Uncharacterized protein</fullName>
    </submittedName>
</protein>
<sequence length="59" mass="6843">MGNRNKQGIMVSLYLFNVHKIFLLLMNHQKVELYKCLTLIVTGIWNLLNQKGGSFLGYE</sequence>
<reference evidence="1" key="2">
    <citation type="journal article" date="2015" name="Data Brief">
        <title>Shoot transcriptome of the giant reed, Arundo donax.</title>
        <authorList>
            <person name="Barrero R.A."/>
            <person name="Guerrero F.D."/>
            <person name="Moolhuijzen P."/>
            <person name="Goolsby J.A."/>
            <person name="Tidwell J."/>
            <person name="Bellgard S.E."/>
            <person name="Bellgard M.I."/>
        </authorList>
    </citation>
    <scope>NUCLEOTIDE SEQUENCE</scope>
    <source>
        <tissue evidence="1">Shoot tissue taken approximately 20 cm above the soil surface</tissue>
    </source>
</reference>
<dbReference type="EMBL" id="GBRH01255049">
    <property type="protein sequence ID" value="JAD42846.1"/>
    <property type="molecule type" value="Transcribed_RNA"/>
</dbReference>
<dbReference type="AlphaFoldDB" id="A0A0A8ZVJ2"/>
<evidence type="ECO:0000313" key="1">
    <source>
        <dbReference type="EMBL" id="JAD42846.1"/>
    </source>
</evidence>
<reference evidence="1" key="1">
    <citation type="submission" date="2014-09" db="EMBL/GenBank/DDBJ databases">
        <authorList>
            <person name="Magalhaes I.L.F."/>
            <person name="Oliveira U."/>
            <person name="Santos F.R."/>
            <person name="Vidigal T.H.D.A."/>
            <person name="Brescovit A.D."/>
            <person name="Santos A.J."/>
        </authorList>
    </citation>
    <scope>NUCLEOTIDE SEQUENCE</scope>
    <source>
        <tissue evidence="1">Shoot tissue taken approximately 20 cm above the soil surface</tissue>
    </source>
</reference>
<organism evidence="1">
    <name type="scientific">Arundo donax</name>
    <name type="common">Giant reed</name>
    <name type="synonym">Donax arundinaceus</name>
    <dbReference type="NCBI Taxonomy" id="35708"/>
    <lineage>
        <taxon>Eukaryota</taxon>
        <taxon>Viridiplantae</taxon>
        <taxon>Streptophyta</taxon>
        <taxon>Embryophyta</taxon>
        <taxon>Tracheophyta</taxon>
        <taxon>Spermatophyta</taxon>
        <taxon>Magnoliopsida</taxon>
        <taxon>Liliopsida</taxon>
        <taxon>Poales</taxon>
        <taxon>Poaceae</taxon>
        <taxon>PACMAD clade</taxon>
        <taxon>Arundinoideae</taxon>
        <taxon>Arundineae</taxon>
        <taxon>Arundo</taxon>
    </lineage>
</organism>